<dbReference type="EMBL" id="QFFM01000016">
    <property type="protein sequence ID" value="PWG64697.1"/>
    <property type="molecule type" value="Genomic_DNA"/>
</dbReference>
<dbReference type="Gene3D" id="3.40.50.720">
    <property type="entry name" value="NAD(P)-binding Rossmann-like Domain"/>
    <property type="match status" value="1"/>
</dbReference>
<keyword evidence="6" id="KW-1185">Reference proteome</keyword>
<dbReference type="SUPFAM" id="SSF55347">
    <property type="entry name" value="Glyceraldehyde-3-phosphate dehydrogenase-like, C-terminal domain"/>
    <property type="match status" value="1"/>
</dbReference>
<dbReference type="InterPro" id="IPR050984">
    <property type="entry name" value="Gfo/Idh/MocA_domain"/>
</dbReference>
<dbReference type="OrthoDB" id="9815825at2"/>
<reference evidence="5 6" key="1">
    <citation type="journal article" date="2018" name="Int. J. Syst. Evol. Microbiol.">
        <title>Bifidobacterium callitrichidarum sp. nov. from the faeces of the emperor tamarin (Saguinus imperator).</title>
        <authorList>
            <person name="Modesto M."/>
            <person name="Michelini S."/>
            <person name="Sansosti M.C."/>
            <person name="De Filippo C."/>
            <person name="Cavalieri D."/>
            <person name="Qvirist L."/>
            <person name="Andlid T."/>
            <person name="Spiezio C."/>
            <person name="Sandri C."/>
            <person name="Pascarelli S."/>
            <person name="Sgorbati B."/>
            <person name="Mattarelli P."/>
        </authorList>
    </citation>
    <scope>NUCLEOTIDE SEQUENCE [LARGE SCALE GENOMIC DNA]</scope>
    <source>
        <strain evidence="5 6">TRI 5</strain>
    </source>
</reference>
<dbReference type="InterPro" id="IPR000683">
    <property type="entry name" value="Gfo/Idh/MocA-like_OxRdtase_N"/>
</dbReference>
<protein>
    <submittedName>
        <fullName evidence="5">Gfo/Idh/MocA family oxidoreductase</fullName>
    </submittedName>
</protein>
<evidence type="ECO:0000256" key="2">
    <source>
        <dbReference type="ARBA" id="ARBA00023002"/>
    </source>
</evidence>
<comment type="similarity">
    <text evidence="1">Belongs to the Gfo/Idh/MocA family.</text>
</comment>
<evidence type="ECO:0000313" key="5">
    <source>
        <dbReference type="EMBL" id="PWG64697.1"/>
    </source>
</evidence>
<dbReference type="PANTHER" id="PTHR22604:SF105">
    <property type="entry name" value="TRANS-1,2-DIHYDROBENZENE-1,2-DIOL DEHYDROGENASE"/>
    <property type="match status" value="1"/>
</dbReference>
<dbReference type="Pfam" id="PF01408">
    <property type="entry name" value="GFO_IDH_MocA"/>
    <property type="match status" value="1"/>
</dbReference>
<evidence type="ECO:0000256" key="1">
    <source>
        <dbReference type="ARBA" id="ARBA00010928"/>
    </source>
</evidence>
<dbReference type="InterPro" id="IPR036291">
    <property type="entry name" value="NAD(P)-bd_dom_sf"/>
</dbReference>
<evidence type="ECO:0000259" key="3">
    <source>
        <dbReference type="Pfam" id="PF01408"/>
    </source>
</evidence>
<organism evidence="5 6">
    <name type="scientific">Bifidobacterium callitrichidarum</name>
    <dbReference type="NCBI Taxonomy" id="2052941"/>
    <lineage>
        <taxon>Bacteria</taxon>
        <taxon>Bacillati</taxon>
        <taxon>Actinomycetota</taxon>
        <taxon>Actinomycetes</taxon>
        <taxon>Bifidobacteriales</taxon>
        <taxon>Bifidobacteriaceae</taxon>
        <taxon>Bifidobacterium</taxon>
    </lineage>
</organism>
<dbReference type="RefSeq" id="WP_109057405.1">
    <property type="nucleotide sequence ID" value="NZ_QFFM01000016.1"/>
</dbReference>
<dbReference type="Gene3D" id="3.30.360.10">
    <property type="entry name" value="Dihydrodipicolinate Reductase, domain 2"/>
    <property type="match status" value="1"/>
</dbReference>
<comment type="caution">
    <text evidence="5">The sequence shown here is derived from an EMBL/GenBank/DDBJ whole genome shotgun (WGS) entry which is preliminary data.</text>
</comment>
<evidence type="ECO:0000259" key="4">
    <source>
        <dbReference type="Pfam" id="PF22725"/>
    </source>
</evidence>
<dbReference type="Proteomes" id="UP000245876">
    <property type="component" value="Unassembled WGS sequence"/>
</dbReference>
<dbReference type="SUPFAM" id="SSF51735">
    <property type="entry name" value="NAD(P)-binding Rossmann-fold domains"/>
    <property type="match status" value="1"/>
</dbReference>
<dbReference type="InterPro" id="IPR055170">
    <property type="entry name" value="GFO_IDH_MocA-like_dom"/>
</dbReference>
<sequence length="352" mass="38233">MSRLNNNRAAVEAGEAKVNVAILGAGGIAHTMADTLTKMAADPRYASWIHPYAVAARDLDRAQAFADQWGLDKAYGSYEDLVADPDVDLVYIATPHSMHAEHAILCMKAGKNVLVEKSFTANTAQAREMLAVAKETGLLCTEAIWTRYMPSRGLINEIIDSGEIGEVQSASANLCYPVVGKARMTDPACAGGALLDVGVYPLNFLDMAIGADHGRTVDHFETSMVAWPETGVDAQNNTTLYYSDGTMGVSTSSMLVTSDRGGYVWGSKGYLVVTNINNPEAIAVYDNDHKLVRNVEVPPQLTGYEYEVADAAAALLDGKTECEAMPHADTIRIMELMDAIRERWNLRFPFEE</sequence>
<name>A0A2U2N6H5_9BIFI</name>
<keyword evidence="2" id="KW-0560">Oxidoreductase</keyword>
<dbReference type="Pfam" id="PF22725">
    <property type="entry name" value="GFO_IDH_MocA_C3"/>
    <property type="match status" value="1"/>
</dbReference>
<dbReference type="GO" id="GO:0016491">
    <property type="term" value="F:oxidoreductase activity"/>
    <property type="evidence" value="ECO:0007669"/>
    <property type="project" value="UniProtKB-KW"/>
</dbReference>
<proteinExistence type="inferred from homology"/>
<feature type="domain" description="GFO/IDH/MocA-like oxidoreductase" evidence="4">
    <location>
        <begin position="156"/>
        <end position="271"/>
    </location>
</feature>
<evidence type="ECO:0000313" key="6">
    <source>
        <dbReference type="Proteomes" id="UP000245876"/>
    </source>
</evidence>
<dbReference type="PANTHER" id="PTHR22604">
    <property type="entry name" value="OXIDOREDUCTASES"/>
    <property type="match status" value="1"/>
</dbReference>
<dbReference type="AlphaFoldDB" id="A0A2U2N6H5"/>
<gene>
    <name evidence="5" type="ORF">DF196_08420</name>
</gene>
<feature type="domain" description="Gfo/Idh/MocA-like oxidoreductase N-terminal" evidence="3">
    <location>
        <begin position="18"/>
        <end position="141"/>
    </location>
</feature>
<accession>A0A2U2N6H5</accession>
<dbReference type="GO" id="GO:0000166">
    <property type="term" value="F:nucleotide binding"/>
    <property type="evidence" value="ECO:0007669"/>
    <property type="project" value="InterPro"/>
</dbReference>